<dbReference type="GeneID" id="8197296"/>
<keyword evidence="4" id="KW-1185">Reference proteome</keyword>
<dbReference type="OMA" id="RMVMIAN"/>
<proteinExistence type="predicted"/>
<dbReference type="OrthoDB" id="189226at2759"/>
<dbReference type="FunCoup" id="C4QXD5">
    <property type="interactions" value="280"/>
</dbReference>
<dbReference type="PANTHER" id="PTHR10983:SF16">
    <property type="entry name" value="LYSOCARDIOLIPIN ACYLTRANSFERASE 1"/>
    <property type="match status" value="1"/>
</dbReference>
<dbReference type="GO" id="GO:0016746">
    <property type="term" value="F:acyltransferase activity"/>
    <property type="evidence" value="ECO:0007669"/>
    <property type="project" value="InterPro"/>
</dbReference>
<sequence>MVLEKQRLNPFKIFRLGFIILFFFSGCLSIVITQIIVKILFCFNPLQQQRLLNFTKRNFIILLTFVTSLVSPTKIIITHDESIPNGTFTHHRTFTGNDIVRAALSPQAIVVANHQIYTDWLFMWWFAFISDVSDNVYIIMKKSLSKIPVLGYGMTNYRFIFLSRKWEDDKSIMIRQLKEITYFYGNKSAKAFDDLKKHWLIIFPEGTNMSDNRRKISNEYIQKNGLEPLNHVLSPRAKGLYVSVEKLSPTTKYIYDLTIAYSGHTPDEYAQDIYTLSQIFIHGKGPHSVNIHIRALDLHQIGGVNFDPEIVNSSNEIQESNLVPFQNWLYKVWCEKDALLDQFFSTKSFGAQYESIETELKLFSKWELLSIFTPTWLLLLGFYFVVKLLIMVF</sequence>
<dbReference type="Pfam" id="PF01553">
    <property type="entry name" value="Acyltransferase"/>
    <property type="match status" value="1"/>
</dbReference>
<dbReference type="eggNOG" id="KOG1505">
    <property type="taxonomic scope" value="Eukaryota"/>
</dbReference>
<dbReference type="RefSeq" id="XP_002490189.1">
    <property type="nucleotide sequence ID" value="XM_002490144.1"/>
</dbReference>
<evidence type="ECO:0000313" key="4">
    <source>
        <dbReference type="Proteomes" id="UP000000314"/>
    </source>
</evidence>
<dbReference type="EMBL" id="FN392319">
    <property type="protein sequence ID" value="CAY67908.1"/>
    <property type="molecule type" value="Genomic_DNA"/>
</dbReference>
<dbReference type="AlphaFoldDB" id="C4QXD5"/>
<feature type="domain" description="Phospholipid/glycerol acyltransferase" evidence="2">
    <location>
        <begin position="108"/>
        <end position="241"/>
    </location>
</feature>
<evidence type="ECO:0000313" key="3">
    <source>
        <dbReference type="EMBL" id="CAY67908.1"/>
    </source>
</evidence>
<dbReference type="STRING" id="644223.C4QXD5"/>
<dbReference type="PANTHER" id="PTHR10983">
    <property type="entry name" value="1-ACYLGLYCEROL-3-PHOSPHATE ACYLTRANSFERASE-RELATED"/>
    <property type="match status" value="1"/>
</dbReference>
<organism evidence="3 4">
    <name type="scientific">Komagataella phaffii (strain GS115 / ATCC 20864)</name>
    <name type="common">Yeast</name>
    <name type="synonym">Pichia pastoris</name>
    <dbReference type="NCBI Taxonomy" id="644223"/>
    <lineage>
        <taxon>Eukaryota</taxon>
        <taxon>Fungi</taxon>
        <taxon>Dikarya</taxon>
        <taxon>Ascomycota</taxon>
        <taxon>Saccharomycotina</taxon>
        <taxon>Pichiomycetes</taxon>
        <taxon>Pichiales</taxon>
        <taxon>Pichiaceae</taxon>
        <taxon>Komagataella</taxon>
    </lineage>
</organism>
<dbReference type="GO" id="GO:0005783">
    <property type="term" value="C:endoplasmic reticulum"/>
    <property type="evidence" value="ECO:0007669"/>
    <property type="project" value="TreeGrafter"/>
</dbReference>
<name>C4QXD5_KOMPG</name>
<dbReference type="Proteomes" id="UP000000314">
    <property type="component" value="Chromosome 1"/>
</dbReference>
<feature type="transmembrane region" description="Helical" evidence="1">
    <location>
        <begin position="368"/>
        <end position="390"/>
    </location>
</feature>
<dbReference type="InParanoid" id="C4QXD5"/>
<keyword evidence="1" id="KW-0472">Membrane</keyword>
<dbReference type="InterPro" id="IPR002123">
    <property type="entry name" value="Plipid/glycerol_acylTrfase"/>
</dbReference>
<dbReference type="SUPFAM" id="SSF69593">
    <property type="entry name" value="Glycerol-3-phosphate (1)-acyltransferase"/>
    <property type="match status" value="1"/>
</dbReference>
<dbReference type="SMART" id="SM00563">
    <property type="entry name" value="PlsC"/>
    <property type="match status" value="1"/>
</dbReference>
<gene>
    <name evidence="3" type="ordered locus">PAS_chr1-4_0079</name>
</gene>
<evidence type="ECO:0000259" key="2">
    <source>
        <dbReference type="SMART" id="SM00563"/>
    </source>
</evidence>
<protein>
    <recommendedName>
        <fullName evidence="2">Phospholipid/glycerol acyltransferase domain-containing protein</fullName>
    </recommendedName>
</protein>
<feature type="transmembrane region" description="Helical" evidence="1">
    <location>
        <begin position="13"/>
        <end position="37"/>
    </location>
</feature>
<reference evidence="3 4" key="1">
    <citation type="journal article" date="2009" name="Nat. Biotechnol.">
        <title>Genome sequence of the recombinant protein production host Pichia pastoris.</title>
        <authorList>
            <person name="De Schutter K."/>
            <person name="Lin Y.C."/>
            <person name="Tiels P."/>
            <person name="Van Hecke A."/>
            <person name="Glinka S."/>
            <person name="Weber-Lehmann J."/>
            <person name="Rouze P."/>
            <person name="Van de Peer Y."/>
            <person name="Callewaert N."/>
        </authorList>
    </citation>
    <scope>NUCLEOTIDE SEQUENCE [LARGE SCALE GENOMIC DNA]</scope>
    <source>
        <strain evidence="4">GS115 / ATCC 20864</strain>
    </source>
</reference>
<dbReference type="CDD" id="cd07990">
    <property type="entry name" value="LPLAT_LCLAT1-like"/>
    <property type="match status" value="1"/>
</dbReference>
<dbReference type="HOGENOM" id="CLU_041844_3_2_1"/>
<accession>C4QXD5</accession>
<dbReference type="KEGG" id="ppa:PAS_chr1-4_0079"/>
<keyword evidence="1" id="KW-1133">Transmembrane helix</keyword>
<dbReference type="PROSITE" id="PS51257">
    <property type="entry name" value="PROKAR_LIPOPROTEIN"/>
    <property type="match status" value="1"/>
</dbReference>
<evidence type="ECO:0000256" key="1">
    <source>
        <dbReference type="SAM" id="Phobius"/>
    </source>
</evidence>
<dbReference type="GO" id="GO:0036149">
    <property type="term" value="P:phosphatidylinositol acyl-chain remodeling"/>
    <property type="evidence" value="ECO:0007669"/>
    <property type="project" value="TreeGrafter"/>
</dbReference>
<keyword evidence="1" id="KW-0812">Transmembrane</keyword>